<name>A0A1H4CQD2_9FLAO</name>
<keyword evidence="1" id="KW-0732">Signal</keyword>
<organism evidence="2 3">
    <name type="scientific">Psychroflexus halocasei</name>
    <dbReference type="NCBI Taxonomy" id="908615"/>
    <lineage>
        <taxon>Bacteria</taxon>
        <taxon>Pseudomonadati</taxon>
        <taxon>Bacteroidota</taxon>
        <taxon>Flavobacteriia</taxon>
        <taxon>Flavobacteriales</taxon>
        <taxon>Flavobacteriaceae</taxon>
        <taxon>Psychroflexus</taxon>
    </lineage>
</organism>
<gene>
    <name evidence="2" type="ORF">SAMN05421540_108110</name>
</gene>
<dbReference type="EMBL" id="FNQF01000008">
    <property type="protein sequence ID" value="SEA62621.1"/>
    <property type="molecule type" value="Genomic_DNA"/>
</dbReference>
<evidence type="ECO:0000313" key="2">
    <source>
        <dbReference type="EMBL" id="SEA62621.1"/>
    </source>
</evidence>
<dbReference type="RefSeq" id="WP_093244640.1">
    <property type="nucleotide sequence ID" value="NZ_FNQF01000008.1"/>
</dbReference>
<evidence type="ECO:0008006" key="4">
    <source>
        <dbReference type="Google" id="ProtNLM"/>
    </source>
</evidence>
<reference evidence="2 3" key="1">
    <citation type="submission" date="2016-10" db="EMBL/GenBank/DDBJ databases">
        <authorList>
            <person name="de Groot N.N."/>
        </authorList>
    </citation>
    <scope>NUCLEOTIDE SEQUENCE [LARGE SCALE GENOMIC DNA]</scope>
    <source>
        <strain evidence="2 3">DSM 23581</strain>
    </source>
</reference>
<dbReference type="Proteomes" id="UP000198820">
    <property type="component" value="Unassembled WGS sequence"/>
</dbReference>
<protein>
    <recommendedName>
        <fullName evidence="4">Peptidase propeptide and YPEB domain-containing protein</fullName>
    </recommendedName>
</protein>
<dbReference type="Gene3D" id="3.10.450.360">
    <property type="match status" value="1"/>
</dbReference>
<dbReference type="AlphaFoldDB" id="A0A1H4CQD2"/>
<sequence>MKKIILTAVFAAATIGVANANTLTQPVDVTIESTFQNEKKVEFKDVPQNVKDAFKADGLKEDQIKEITAVKTGRGLTEYKFLLEIEGKEVEKSYDALTKD</sequence>
<keyword evidence="3" id="KW-1185">Reference proteome</keyword>
<feature type="signal peptide" evidence="1">
    <location>
        <begin position="1"/>
        <end position="20"/>
    </location>
</feature>
<evidence type="ECO:0000256" key="1">
    <source>
        <dbReference type="SAM" id="SignalP"/>
    </source>
</evidence>
<dbReference type="STRING" id="908615.SAMN05421540_108110"/>
<feature type="chain" id="PRO_5011679371" description="Peptidase propeptide and YPEB domain-containing protein" evidence="1">
    <location>
        <begin position="21"/>
        <end position="100"/>
    </location>
</feature>
<proteinExistence type="predicted"/>
<accession>A0A1H4CQD2</accession>
<evidence type="ECO:0000313" key="3">
    <source>
        <dbReference type="Proteomes" id="UP000198820"/>
    </source>
</evidence>